<keyword evidence="9" id="KW-0378">Hydrolase</keyword>
<dbReference type="GO" id="GO:0000729">
    <property type="term" value="P:DNA double-strand break processing"/>
    <property type="evidence" value="ECO:0007669"/>
    <property type="project" value="EnsemblFungi"/>
</dbReference>
<evidence type="ECO:0000256" key="2">
    <source>
        <dbReference type="ARBA" id="ARBA00004123"/>
    </source>
</evidence>
<dbReference type="FunFam" id="3.40.50.300:FF:001195">
    <property type="entry name" value="DNA repair protein rad50"/>
    <property type="match status" value="1"/>
</dbReference>
<evidence type="ECO:0000256" key="13">
    <source>
        <dbReference type="ARBA" id="ARBA00023242"/>
    </source>
</evidence>
<evidence type="ECO:0000256" key="10">
    <source>
        <dbReference type="ARBA" id="ARBA00022833"/>
    </source>
</evidence>
<reference evidence="17 18" key="1">
    <citation type="submission" date="2009-08" db="EMBL/GenBank/DDBJ databases">
        <title>The Genome Sequence of Spizellomyces punctatus strain DAOM BR117.</title>
        <authorList>
            <consortium name="The Broad Institute Genome Sequencing Platform"/>
            <person name="Russ C."/>
            <person name="Cuomo C."/>
            <person name="Shea T."/>
            <person name="Young S.K."/>
            <person name="Zeng Q."/>
            <person name="Koehrsen M."/>
            <person name="Haas B."/>
            <person name="Borodovsky M."/>
            <person name="Guigo R."/>
            <person name="Alvarado L."/>
            <person name="Berlin A."/>
            <person name="Bochicchio J."/>
            <person name="Borenstein D."/>
            <person name="Chapman S."/>
            <person name="Chen Z."/>
            <person name="Engels R."/>
            <person name="Freedman E."/>
            <person name="Gellesch M."/>
            <person name="Goldberg J."/>
            <person name="Griggs A."/>
            <person name="Gujja S."/>
            <person name="Heiman D."/>
            <person name="Hepburn T."/>
            <person name="Howarth C."/>
            <person name="Jen D."/>
            <person name="Larson L."/>
            <person name="Lewis B."/>
            <person name="Mehta T."/>
            <person name="Park D."/>
            <person name="Pearson M."/>
            <person name="Roberts A."/>
            <person name="Saif S."/>
            <person name="Shenoy N."/>
            <person name="Sisk P."/>
            <person name="Stolte C."/>
            <person name="Sykes S."/>
            <person name="Thomson T."/>
            <person name="Walk T."/>
            <person name="White J."/>
            <person name="Yandava C."/>
            <person name="Burger G."/>
            <person name="Gray M.W."/>
            <person name="Holland P.W.H."/>
            <person name="King N."/>
            <person name="Lang F.B.F."/>
            <person name="Roger A.J."/>
            <person name="Ruiz-Trillo I."/>
            <person name="Lander E."/>
            <person name="Nusbaum C."/>
        </authorList>
    </citation>
    <scope>NUCLEOTIDE SEQUENCE [LARGE SCALE GENOMIC DNA]</scope>
    <source>
        <strain evidence="17 18">DAOM BR117</strain>
    </source>
</reference>
<keyword evidence="12" id="KW-0234">DNA repair</keyword>
<dbReference type="GO" id="GO:0042138">
    <property type="term" value="P:meiotic DNA double-strand break formation"/>
    <property type="evidence" value="ECO:0007669"/>
    <property type="project" value="EnsemblFungi"/>
</dbReference>
<evidence type="ECO:0000256" key="7">
    <source>
        <dbReference type="ARBA" id="ARBA00022723"/>
    </source>
</evidence>
<dbReference type="STRING" id="645134.A0A0L0H6I0"/>
<dbReference type="Pfam" id="PF13476">
    <property type="entry name" value="AAA_23"/>
    <property type="match status" value="1"/>
</dbReference>
<feature type="coiled-coil region" evidence="15">
    <location>
        <begin position="429"/>
        <end position="524"/>
    </location>
</feature>
<dbReference type="NCBIfam" id="TIGR00606">
    <property type="entry name" value="rad50"/>
    <property type="match status" value="1"/>
</dbReference>
<dbReference type="GO" id="GO:0120290">
    <property type="term" value="P:stalled replication fork localization to nuclear periphery"/>
    <property type="evidence" value="ECO:0007669"/>
    <property type="project" value="EnsemblFungi"/>
</dbReference>
<dbReference type="Proteomes" id="UP000053201">
    <property type="component" value="Unassembled WGS sequence"/>
</dbReference>
<keyword evidence="6" id="KW-0158">Chromosome</keyword>
<dbReference type="GO" id="GO:0035861">
    <property type="term" value="C:site of double-strand break"/>
    <property type="evidence" value="ECO:0007669"/>
    <property type="project" value="EnsemblFungi"/>
</dbReference>
<gene>
    <name evidence="17" type="ORF">SPPG_08109</name>
</gene>
<dbReference type="GO" id="GO:0000722">
    <property type="term" value="P:telomere maintenance via recombination"/>
    <property type="evidence" value="ECO:0007669"/>
    <property type="project" value="EnsemblFungi"/>
</dbReference>
<dbReference type="RefSeq" id="XP_016604561.1">
    <property type="nucleotide sequence ID" value="XM_016756264.1"/>
</dbReference>
<dbReference type="Gene3D" id="1.10.287.1490">
    <property type="match status" value="1"/>
</dbReference>
<dbReference type="GO" id="GO:1990426">
    <property type="term" value="P:mitotic recombination-dependent replication fork processing"/>
    <property type="evidence" value="ECO:0007669"/>
    <property type="project" value="EnsemblFungi"/>
</dbReference>
<dbReference type="GO" id="GO:0030870">
    <property type="term" value="C:Mre11 complex"/>
    <property type="evidence" value="ECO:0007669"/>
    <property type="project" value="EnsemblFungi"/>
</dbReference>
<evidence type="ECO:0000256" key="14">
    <source>
        <dbReference type="ARBA" id="ARBA00049360"/>
    </source>
</evidence>
<dbReference type="GO" id="GO:0000794">
    <property type="term" value="C:condensed nuclear chromosome"/>
    <property type="evidence" value="ECO:0007669"/>
    <property type="project" value="TreeGrafter"/>
</dbReference>
<name>A0A0L0H6I0_SPIPD</name>
<dbReference type="GO" id="GO:0016887">
    <property type="term" value="F:ATP hydrolysis activity"/>
    <property type="evidence" value="ECO:0007669"/>
    <property type="project" value="InterPro"/>
</dbReference>
<feature type="coiled-coil region" evidence="15">
    <location>
        <begin position="308"/>
        <end position="370"/>
    </location>
</feature>
<dbReference type="GO" id="GO:0070192">
    <property type="term" value="P:chromosome organization involved in meiotic cell cycle"/>
    <property type="evidence" value="ECO:0007669"/>
    <property type="project" value="TreeGrafter"/>
</dbReference>
<comment type="subcellular location">
    <subcellularLocation>
        <location evidence="3">Chromosome</location>
    </subcellularLocation>
    <subcellularLocation>
        <location evidence="2">Nucleus</location>
    </subcellularLocation>
</comment>
<dbReference type="SUPFAM" id="SSF52540">
    <property type="entry name" value="P-loop containing nucleoside triphosphate hydrolases"/>
    <property type="match status" value="2"/>
</dbReference>
<keyword evidence="8" id="KW-0227">DNA damage</keyword>
<keyword evidence="18" id="KW-1185">Reference proteome</keyword>
<feature type="coiled-coil region" evidence="15">
    <location>
        <begin position="196"/>
        <end position="269"/>
    </location>
</feature>
<evidence type="ECO:0000313" key="18">
    <source>
        <dbReference type="Proteomes" id="UP000053201"/>
    </source>
</evidence>
<comment type="similarity">
    <text evidence="4">Belongs to the SMC family. RAD50 subfamily.</text>
</comment>
<evidence type="ECO:0000256" key="9">
    <source>
        <dbReference type="ARBA" id="ARBA00022801"/>
    </source>
</evidence>
<keyword evidence="11 15" id="KW-0175">Coiled coil</keyword>
<organism evidence="17 18">
    <name type="scientific">Spizellomyces punctatus (strain DAOM BR117)</name>
    <dbReference type="NCBI Taxonomy" id="645134"/>
    <lineage>
        <taxon>Eukaryota</taxon>
        <taxon>Fungi</taxon>
        <taxon>Fungi incertae sedis</taxon>
        <taxon>Chytridiomycota</taxon>
        <taxon>Chytridiomycota incertae sedis</taxon>
        <taxon>Chytridiomycetes</taxon>
        <taxon>Spizellomycetales</taxon>
        <taxon>Spizellomycetaceae</taxon>
        <taxon>Spizellomyces</taxon>
    </lineage>
</organism>
<dbReference type="InterPro" id="IPR004584">
    <property type="entry name" value="Rad50_eukaryotes"/>
</dbReference>
<comment type="cofactor">
    <cofactor evidence="1">
        <name>Zn(2+)</name>
        <dbReference type="ChEBI" id="CHEBI:29105"/>
    </cofactor>
</comment>
<dbReference type="Gene3D" id="3.40.50.300">
    <property type="entry name" value="P-loop containing nucleotide triphosphate hydrolases"/>
    <property type="match status" value="2"/>
</dbReference>
<feature type="coiled-coil region" evidence="15">
    <location>
        <begin position="789"/>
        <end position="933"/>
    </location>
</feature>
<dbReference type="GO" id="GO:0043047">
    <property type="term" value="F:single-stranded telomeric DNA binding"/>
    <property type="evidence" value="ECO:0007669"/>
    <property type="project" value="TreeGrafter"/>
</dbReference>
<dbReference type="GO" id="GO:0010520">
    <property type="term" value="P:regulation of reciprocal meiotic recombination"/>
    <property type="evidence" value="ECO:0007669"/>
    <property type="project" value="EnsemblFungi"/>
</dbReference>
<keyword evidence="10" id="KW-0862">Zinc</keyword>
<sequence length="1296" mass="149141">MSQIDKLLIRGIRSFDPKGPSVIEFYTPLTIIVGHNGAGKTTIIECLKYATTGDQPPNSKYGAFIYDPKLAHETEVLAQVKLRFKNVNGREMVCTRSLSLTQKKTGVQQKTLESLLKTNDPDTGESHSLSTRCAELDAEIPLQLGVSKAILDNVIFCHQEESFWPLSESSILKKKFDEIFASTRYTKALDSIKTLRKEQSIQLRLAQNNLEHLKSKKAKVEKVRETLAVTQEKYAIAQQRIDALDAGEIEEAVARMTSLMEQNKKLQDLTVRVKQSVLERDMIAKNIRQMRESLQEYTESDMKLKELLTEYEMSLNTKETEHSALESKVSKLSAELNRVQSEHSQILTSLGQLQAEKSAHERRLQEREKVIIELSSAHNYSGFDMGALSEDHIHRFTQNLRGQIEERNAGLESLKMECKERENAMMSDIQRLKATVASVEETKKMTRRQMDNHRQKISQHMQTMHGIKVTQADVDQLHSRIAEEESALEQSRRDWGASDFEAKLGKLNQELREYDFQLRRATDEMALLNMQANTRASLSLKKLELERKEEAYTRSVAAVQSETEQFLGHMPPPEVMVREVESLYRMKQKSVKQLQEHLENKSRELSSVDTKLHMARTTLTAKTQQLSDKVARIKSVIGGEDYSAAVANAEQDIVEKRDELSSMRSAGSMYQKFIAKFQANGCCPLCVRGFEGSDGSAFLAKVPEVTQAAEGALQAAEMRRNALSELRTDWDYAERLRNVEIPEIRTRMEQDEDERHKIASASEDIASELAVVEVEMQNADILLQKSEEVLRLHLEIQQIREDVKRINTELSSSGSTKTMEEVQQSHEQLQDKCQSVRRSIERINDESRMKQRDIQSNENRVRDIKEQLQAANYQFQERKKLQASIADLKAEIEILQRDTEDAESKARDVAPVIRQKETALSRYREQMNAKEAEFSKSISSLQHSLNRLMSIDNEIRRFTEQRGEGKLRQCEVDLQTVDARTREINAQITRLNEEMQTIRDQRADVHNLRRQIDDNLKYRHLQREHAAAEDRIDLLKKEISGYDQTSIDSQYTTLKRKHERLVEERAGLVGESKQMQEQLRQLKGELSTDYKDVEEQYRKQLVELKTEEMANHDLEKYAKALDNAIMKYHSMKMEEINKIIRELWVNTYQGSDIDTIEIRSDNENVKGNRQYNYRVVMVKGDTALDMRGRCSAGQKVLTSLIIRLALAETFCLNCGILALDEPTTNLDRDNIESLAESLANIIKLRRQQSNFQLLIITHDEEFMQLLGKSEYADYYWRISKDDEGHSVITRQAIQDS</sequence>
<accession>A0A0L0H6I0</accession>
<evidence type="ECO:0000256" key="5">
    <source>
        <dbReference type="ARBA" id="ARBA00017893"/>
    </source>
</evidence>
<dbReference type="GeneID" id="27691286"/>
<evidence type="ECO:0000256" key="3">
    <source>
        <dbReference type="ARBA" id="ARBA00004286"/>
    </source>
</evidence>
<dbReference type="EMBL" id="KQ257468">
    <property type="protein sequence ID" value="KNC96521.1"/>
    <property type="molecule type" value="Genomic_DNA"/>
</dbReference>
<dbReference type="GO" id="GO:0003691">
    <property type="term" value="F:double-stranded telomeric DNA binding"/>
    <property type="evidence" value="ECO:0007669"/>
    <property type="project" value="TreeGrafter"/>
</dbReference>
<keyword evidence="13" id="KW-0539">Nucleus</keyword>
<evidence type="ECO:0000256" key="8">
    <source>
        <dbReference type="ARBA" id="ARBA00022763"/>
    </source>
</evidence>
<dbReference type="GO" id="GO:0007534">
    <property type="term" value="P:gene conversion at mating-type locus"/>
    <property type="evidence" value="ECO:0007669"/>
    <property type="project" value="EnsemblFungi"/>
</dbReference>
<feature type="coiled-coil region" evidence="15">
    <location>
        <begin position="974"/>
        <end position="1096"/>
    </location>
</feature>
<evidence type="ECO:0000256" key="11">
    <source>
        <dbReference type="ARBA" id="ARBA00023054"/>
    </source>
</evidence>
<keyword evidence="7" id="KW-0479">Metal-binding</keyword>
<protein>
    <recommendedName>
        <fullName evidence="5">DNA repair protein RAD50</fullName>
    </recommendedName>
</protein>
<dbReference type="PANTHER" id="PTHR18867:SF12">
    <property type="entry name" value="DNA REPAIR PROTEIN RAD50"/>
    <property type="match status" value="1"/>
</dbReference>
<evidence type="ECO:0000256" key="6">
    <source>
        <dbReference type="ARBA" id="ARBA00022454"/>
    </source>
</evidence>
<comment type="catalytic activity">
    <reaction evidence="14">
        <text>ATP + H2O = ADP + phosphate + H(+)</text>
        <dbReference type="Rhea" id="RHEA:13065"/>
        <dbReference type="ChEBI" id="CHEBI:15377"/>
        <dbReference type="ChEBI" id="CHEBI:15378"/>
        <dbReference type="ChEBI" id="CHEBI:30616"/>
        <dbReference type="ChEBI" id="CHEBI:43474"/>
        <dbReference type="ChEBI" id="CHEBI:456216"/>
    </reaction>
</comment>
<dbReference type="FunCoup" id="A0A0L0H6I0">
    <property type="interactions" value="593"/>
</dbReference>
<dbReference type="GO" id="GO:0031573">
    <property type="term" value="P:mitotic intra-S DNA damage checkpoint signaling"/>
    <property type="evidence" value="ECO:0007669"/>
    <property type="project" value="EnsemblFungi"/>
</dbReference>
<dbReference type="InterPro" id="IPR027417">
    <property type="entry name" value="P-loop_NTPase"/>
</dbReference>
<feature type="coiled-coil region" evidence="15">
    <location>
        <begin position="584"/>
        <end position="611"/>
    </location>
</feature>
<dbReference type="GO" id="GO:0007004">
    <property type="term" value="P:telomere maintenance via telomerase"/>
    <property type="evidence" value="ECO:0007669"/>
    <property type="project" value="TreeGrafter"/>
</dbReference>
<dbReference type="OrthoDB" id="18797at2759"/>
<dbReference type="InterPro" id="IPR038729">
    <property type="entry name" value="Rad50/SbcC_AAA"/>
</dbReference>
<dbReference type="GO" id="GO:0006303">
    <property type="term" value="P:double-strand break repair via nonhomologous end joining"/>
    <property type="evidence" value="ECO:0007669"/>
    <property type="project" value="EnsemblFungi"/>
</dbReference>
<dbReference type="GO" id="GO:1990918">
    <property type="term" value="P:double-strand break repair involved in meiotic recombination"/>
    <property type="evidence" value="ECO:0007669"/>
    <property type="project" value="EnsemblFungi"/>
</dbReference>
<dbReference type="OMA" id="FSDYYYR"/>
<dbReference type="VEuPathDB" id="FungiDB:SPPG_08109"/>
<dbReference type="InParanoid" id="A0A0L0H6I0"/>
<dbReference type="FunFam" id="3.40.50.300:FF:000947">
    <property type="entry name" value="DNA repair protein RAD50"/>
    <property type="match status" value="1"/>
</dbReference>
<proteinExistence type="inferred from homology"/>
<dbReference type="PANTHER" id="PTHR18867">
    <property type="entry name" value="RAD50"/>
    <property type="match status" value="1"/>
</dbReference>
<evidence type="ECO:0000313" key="17">
    <source>
        <dbReference type="EMBL" id="KNC96521.1"/>
    </source>
</evidence>
<dbReference type="eggNOG" id="KOG0962">
    <property type="taxonomic scope" value="Eukaryota"/>
</dbReference>
<evidence type="ECO:0000259" key="16">
    <source>
        <dbReference type="Pfam" id="PF13476"/>
    </source>
</evidence>
<feature type="domain" description="Rad50/SbcC-type AAA" evidence="16">
    <location>
        <begin position="6"/>
        <end position="227"/>
    </location>
</feature>
<evidence type="ECO:0000256" key="1">
    <source>
        <dbReference type="ARBA" id="ARBA00001947"/>
    </source>
</evidence>
<dbReference type="Pfam" id="PF13558">
    <property type="entry name" value="SbcC_Walker_B"/>
    <property type="match status" value="1"/>
</dbReference>
<evidence type="ECO:0000256" key="4">
    <source>
        <dbReference type="ARBA" id="ARBA00009439"/>
    </source>
</evidence>
<dbReference type="GO" id="GO:0046872">
    <property type="term" value="F:metal ion binding"/>
    <property type="evidence" value="ECO:0007669"/>
    <property type="project" value="UniProtKB-KW"/>
</dbReference>
<dbReference type="GO" id="GO:0051880">
    <property type="term" value="F:G-quadruplex DNA binding"/>
    <property type="evidence" value="ECO:0007669"/>
    <property type="project" value="TreeGrafter"/>
</dbReference>
<evidence type="ECO:0000256" key="12">
    <source>
        <dbReference type="ARBA" id="ARBA00023204"/>
    </source>
</evidence>
<evidence type="ECO:0000256" key="15">
    <source>
        <dbReference type="SAM" id="Coils"/>
    </source>
</evidence>